<dbReference type="PANTHER" id="PTHR30250">
    <property type="entry name" value="PST FAMILY PREDICTED COLANIC ACID TRANSPORTER"/>
    <property type="match status" value="1"/>
</dbReference>
<proteinExistence type="predicted"/>
<gene>
    <name evidence="7" type="ORF">H9895_05245</name>
</gene>
<comment type="caution">
    <text evidence="7">The sequence shown here is derived from an EMBL/GenBank/DDBJ whole genome shotgun (WGS) entry which is preliminary data.</text>
</comment>
<evidence type="ECO:0000256" key="5">
    <source>
        <dbReference type="ARBA" id="ARBA00023136"/>
    </source>
</evidence>
<dbReference type="InterPro" id="IPR050833">
    <property type="entry name" value="Poly_Biosynth_Transport"/>
</dbReference>
<feature type="transmembrane region" description="Helical" evidence="6">
    <location>
        <begin position="126"/>
        <end position="143"/>
    </location>
</feature>
<feature type="non-terminal residue" evidence="7">
    <location>
        <position position="513"/>
    </location>
</feature>
<dbReference type="AlphaFoldDB" id="A0A9D1TK89"/>
<dbReference type="Pfam" id="PF01943">
    <property type="entry name" value="Polysacc_synt"/>
    <property type="match status" value="1"/>
</dbReference>
<evidence type="ECO:0000313" key="8">
    <source>
        <dbReference type="Proteomes" id="UP000823937"/>
    </source>
</evidence>
<evidence type="ECO:0000256" key="6">
    <source>
        <dbReference type="SAM" id="Phobius"/>
    </source>
</evidence>
<evidence type="ECO:0000313" key="7">
    <source>
        <dbReference type="EMBL" id="HIV74473.1"/>
    </source>
</evidence>
<feature type="transmembrane region" description="Helical" evidence="6">
    <location>
        <begin position="229"/>
        <end position="253"/>
    </location>
</feature>
<comment type="subcellular location">
    <subcellularLocation>
        <location evidence="1">Cell membrane</location>
        <topology evidence="1">Multi-pass membrane protein</topology>
    </subcellularLocation>
</comment>
<keyword evidence="3 6" id="KW-0812">Transmembrane</keyword>
<feature type="transmembrane region" description="Helical" evidence="6">
    <location>
        <begin position="164"/>
        <end position="181"/>
    </location>
</feature>
<evidence type="ECO:0000256" key="3">
    <source>
        <dbReference type="ARBA" id="ARBA00022692"/>
    </source>
</evidence>
<feature type="transmembrane region" description="Helical" evidence="6">
    <location>
        <begin position="360"/>
        <end position="381"/>
    </location>
</feature>
<protein>
    <submittedName>
        <fullName evidence="7">Polysaccharide biosynthesis protein</fullName>
    </submittedName>
</protein>
<dbReference type="EMBL" id="DXHX01000076">
    <property type="protein sequence ID" value="HIV74473.1"/>
    <property type="molecule type" value="Genomic_DNA"/>
</dbReference>
<reference evidence="7" key="2">
    <citation type="submission" date="2021-04" db="EMBL/GenBank/DDBJ databases">
        <authorList>
            <person name="Gilroy R."/>
        </authorList>
    </citation>
    <scope>NUCLEOTIDE SEQUENCE</scope>
    <source>
        <strain evidence="7">CHK169-2315</strain>
    </source>
</reference>
<feature type="transmembrane region" description="Helical" evidence="6">
    <location>
        <begin position="451"/>
        <end position="473"/>
    </location>
</feature>
<sequence>MKQTDTNRVVQGAFLLTIAGLFGKVLSAIYRVPLQNLTGDIGFYVYQQIYPLIGMVMILSLYGFPAAVSTLTAKQRASNTPMTYKHFYVPIFVVLLLINGVLFGVTICLAPYIASWIGDVQLERTFFFAAFLFLFIPFVALFRGISQGYERMQPTAYSQMVEQLIRVTIIIVAAYLVYTGTLQLYDIGIFAVLATMIGMFFCLLTLRLSFRLEVDYLSLQPRHIPWRHYFSTIFMLGFIAAFNHMILLLLQFVDVFTLIPGLLQHNLPLEEAMQQKGIFDRGQPLIQFGIVFGSSFALALIPSVITKDVKENTTHLVYVREAVLFSMYIAVGATVGLILLMKEVNIVLFTNELGTNSLQVLSLSILMAAMTITMIAILQTIGKTNVTAIYIVATVILKIVLNLLLIPRFGIMGSALATSGSLLFLCIIVARLLRKLLPTLRTMHHVKWKGLLIATVMMTIVVCILKGIAFFLPFTRLTLAVYVLGTVIIGALIYMICLIRYHVLSKHQYEALP</sequence>
<dbReference type="CDD" id="cd13124">
    <property type="entry name" value="MATE_SpoVB_like"/>
    <property type="match status" value="1"/>
</dbReference>
<evidence type="ECO:0000256" key="2">
    <source>
        <dbReference type="ARBA" id="ARBA00022475"/>
    </source>
</evidence>
<keyword evidence="4 6" id="KW-1133">Transmembrane helix</keyword>
<feature type="transmembrane region" description="Helical" evidence="6">
    <location>
        <begin position="49"/>
        <end position="68"/>
    </location>
</feature>
<dbReference type="InterPro" id="IPR024923">
    <property type="entry name" value="PG_synth_SpoVB"/>
</dbReference>
<evidence type="ECO:0000256" key="4">
    <source>
        <dbReference type="ARBA" id="ARBA00022989"/>
    </source>
</evidence>
<evidence type="ECO:0000256" key="1">
    <source>
        <dbReference type="ARBA" id="ARBA00004651"/>
    </source>
</evidence>
<dbReference type="Proteomes" id="UP000823937">
    <property type="component" value="Unassembled WGS sequence"/>
</dbReference>
<keyword evidence="2" id="KW-1003">Cell membrane</keyword>
<feature type="transmembrane region" description="Helical" evidence="6">
    <location>
        <begin position="479"/>
        <end position="499"/>
    </location>
</feature>
<dbReference type="GO" id="GO:0005886">
    <property type="term" value="C:plasma membrane"/>
    <property type="evidence" value="ECO:0007669"/>
    <property type="project" value="UniProtKB-SubCell"/>
</dbReference>
<name>A0A9D1TK89_9BACI</name>
<accession>A0A9D1TK89</accession>
<keyword evidence="5 6" id="KW-0472">Membrane</keyword>
<dbReference type="InterPro" id="IPR002797">
    <property type="entry name" value="Polysacc_synth"/>
</dbReference>
<feature type="transmembrane region" description="Helical" evidence="6">
    <location>
        <begin position="187"/>
        <end position="208"/>
    </location>
</feature>
<feature type="transmembrane region" description="Helical" evidence="6">
    <location>
        <begin position="89"/>
        <end position="114"/>
    </location>
</feature>
<feature type="transmembrane region" description="Helical" evidence="6">
    <location>
        <begin position="388"/>
        <end position="405"/>
    </location>
</feature>
<organism evidence="7 8">
    <name type="scientific">Candidatus Pseudogracilibacillus intestinigallinarum</name>
    <dbReference type="NCBI Taxonomy" id="2838742"/>
    <lineage>
        <taxon>Bacteria</taxon>
        <taxon>Bacillati</taxon>
        <taxon>Bacillota</taxon>
        <taxon>Bacilli</taxon>
        <taxon>Bacillales</taxon>
        <taxon>Bacillaceae</taxon>
        <taxon>Pseudogracilibacillus</taxon>
    </lineage>
</organism>
<reference evidence="7" key="1">
    <citation type="journal article" date="2021" name="PeerJ">
        <title>Extensive microbial diversity within the chicken gut microbiome revealed by metagenomics and culture.</title>
        <authorList>
            <person name="Gilroy R."/>
            <person name="Ravi A."/>
            <person name="Getino M."/>
            <person name="Pursley I."/>
            <person name="Horton D.L."/>
            <person name="Alikhan N.F."/>
            <person name="Baker D."/>
            <person name="Gharbi K."/>
            <person name="Hall N."/>
            <person name="Watson M."/>
            <person name="Adriaenssens E.M."/>
            <person name="Foster-Nyarko E."/>
            <person name="Jarju S."/>
            <person name="Secka A."/>
            <person name="Antonio M."/>
            <person name="Oren A."/>
            <person name="Chaudhuri R.R."/>
            <person name="La Ragione R."/>
            <person name="Hildebrand F."/>
            <person name="Pallen M.J."/>
        </authorList>
    </citation>
    <scope>NUCLEOTIDE SEQUENCE</scope>
    <source>
        <strain evidence="7">CHK169-2315</strain>
    </source>
</reference>
<dbReference type="PANTHER" id="PTHR30250:SF29">
    <property type="entry name" value="POLYSACCHARIDE BIOSYNTHESIS PROTEIN C-TERMINAL DOMAIN-CONTAINING PROTEIN"/>
    <property type="match status" value="1"/>
</dbReference>
<feature type="transmembrane region" description="Helical" evidence="6">
    <location>
        <begin position="317"/>
        <end position="340"/>
    </location>
</feature>
<feature type="transmembrane region" description="Helical" evidence="6">
    <location>
        <begin position="285"/>
        <end position="305"/>
    </location>
</feature>
<feature type="transmembrane region" description="Helical" evidence="6">
    <location>
        <begin position="12"/>
        <end position="29"/>
    </location>
</feature>
<feature type="transmembrane region" description="Helical" evidence="6">
    <location>
        <begin position="411"/>
        <end position="430"/>
    </location>
</feature>